<gene>
    <name evidence="3" type="ORF">KUTeg_024833</name>
</gene>
<proteinExistence type="predicted"/>
<evidence type="ECO:0000256" key="1">
    <source>
        <dbReference type="ARBA" id="ARBA00022837"/>
    </source>
</evidence>
<dbReference type="Pfam" id="PF13499">
    <property type="entry name" value="EF-hand_7"/>
    <property type="match status" value="1"/>
</dbReference>
<evidence type="ECO:0000313" key="4">
    <source>
        <dbReference type="Proteomes" id="UP001217089"/>
    </source>
</evidence>
<feature type="domain" description="EF-hand" evidence="2">
    <location>
        <begin position="286"/>
        <end position="321"/>
    </location>
</feature>
<dbReference type="Proteomes" id="UP001217089">
    <property type="component" value="Unassembled WGS sequence"/>
</dbReference>
<organism evidence="3 4">
    <name type="scientific">Tegillarca granosa</name>
    <name type="common">Malaysian cockle</name>
    <name type="synonym">Anadara granosa</name>
    <dbReference type="NCBI Taxonomy" id="220873"/>
    <lineage>
        <taxon>Eukaryota</taxon>
        <taxon>Metazoa</taxon>
        <taxon>Spiralia</taxon>
        <taxon>Lophotrochozoa</taxon>
        <taxon>Mollusca</taxon>
        <taxon>Bivalvia</taxon>
        <taxon>Autobranchia</taxon>
        <taxon>Pteriomorphia</taxon>
        <taxon>Arcoida</taxon>
        <taxon>Arcoidea</taxon>
        <taxon>Arcidae</taxon>
        <taxon>Tegillarca</taxon>
    </lineage>
</organism>
<dbReference type="InterPro" id="IPR018247">
    <property type="entry name" value="EF_Hand_1_Ca_BS"/>
</dbReference>
<dbReference type="InterPro" id="IPR011992">
    <property type="entry name" value="EF-hand-dom_pair"/>
</dbReference>
<dbReference type="PANTHER" id="PTHR24114">
    <property type="entry name" value="LEUCINE RICH REPEAT FAMILY PROTEIN"/>
    <property type="match status" value="1"/>
</dbReference>
<dbReference type="InterPro" id="IPR052394">
    <property type="entry name" value="LRR-containing"/>
</dbReference>
<sequence>MNFTNIPTKQKPNSSIEFCKNVYKETCKQLNCVPLKKVLQQYGQSLFCLKDFRLSTKELKAIFVSLVLLVNMILHSCKLSGAPLKVLADFVSTTHSLRKLDLSPVNDMLKILDLSWNHIRGYGAIGIGRGLEKNHGIKTLKVAWNGFGFEGCVAVGHALCHNTTLMTLDLACNRIHPPALFELLQGISNNKTLSSLRLALNPITAPMTSIFLDRVYKNKQCGLKELDIEGVVVDKDFVPTLKKLQEDRIFMARYDLELPINKGEVKKIDPNNIFNIDPIRILFFMKEHLRTIDLFLKLDKDSSNSLTRDELQFAFEMEGYPISKAALDTVMNYLDTNRDGEVDLLK</sequence>
<dbReference type="InterPro" id="IPR032675">
    <property type="entry name" value="LRR_dom_sf"/>
</dbReference>
<evidence type="ECO:0000259" key="2">
    <source>
        <dbReference type="PROSITE" id="PS50222"/>
    </source>
</evidence>
<dbReference type="CDD" id="cd00051">
    <property type="entry name" value="EFh"/>
    <property type="match status" value="1"/>
</dbReference>
<dbReference type="Gene3D" id="1.10.238.10">
    <property type="entry name" value="EF-hand"/>
    <property type="match status" value="1"/>
</dbReference>
<dbReference type="SUPFAM" id="SSF52047">
    <property type="entry name" value="RNI-like"/>
    <property type="match status" value="1"/>
</dbReference>
<dbReference type="EMBL" id="JARBDR010000923">
    <property type="protein sequence ID" value="KAJ8298302.1"/>
    <property type="molecule type" value="Genomic_DNA"/>
</dbReference>
<reference evidence="3 4" key="1">
    <citation type="submission" date="2022-12" db="EMBL/GenBank/DDBJ databases">
        <title>Chromosome-level genome of Tegillarca granosa.</title>
        <authorList>
            <person name="Kim J."/>
        </authorList>
    </citation>
    <scope>NUCLEOTIDE SEQUENCE [LARGE SCALE GENOMIC DNA]</scope>
    <source>
        <strain evidence="3">Teg-2019</strain>
        <tissue evidence="3">Adductor muscle</tissue>
    </source>
</reference>
<evidence type="ECO:0000313" key="3">
    <source>
        <dbReference type="EMBL" id="KAJ8298302.1"/>
    </source>
</evidence>
<dbReference type="PROSITE" id="PS00018">
    <property type="entry name" value="EF_HAND_1"/>
    <property type="match status" value="1"/>
</dbReference>
<comment type="caution">
    <text evidence="3">The sequence shown here is derived from an EMBL/GenBank/DDBJ whole genome shotgun (WGS) entry which is preliminary data.</text>
</comment>
<keyword evidence="4" id="KW-1185">Reference proteome</keyword>
<dbReference type="InterPro" id="IPR002048">
    <property type="entry name" value="EF_hand_dom"/>
</dbReference>
<dbReference type="SUPFAM" id="SSF47473">
    <property type="entry name" value="EF-hand"/>
    <property type="match status" value="1"/>
</dbReference>
<name>A0ABQ9E3Z5_TEGGR</name>
<protein>
    <recommendedName>
        <fullName evidence="2">EF-hand domain-containing protein</fullName>
    </recommendedName>
</protein>
<dbReference type="SMART" id="SM00368">
    <property type="entry name" value="LRR_RI"/>
    <property type="match status" value="3"/>
</dbReference>
<dbReference type="InterPro" id="IPR001611">
    <property type="entry name" value="Leu-rich_rpt"/>
</dbReference>
<dbReference type="PANTHER" id="PTHR24114:SF2">
    <property type="entry name" value="F-BOX DOMAIN-CONTAINING PROTEIN-RELATED"/>
    <property type="match status" value="1"/>
</dbReference>
<dbReference type="PROSITE" id="PS50222">
    <property type="entry name" value="EF_HAND_2"/>
    <property type="match status" value="1"/>
</dbReference>
<dbReference type="Gene3D" id="3.80.10.10">
    <property type="entry name" value="Ribonuclease Inhibitor"/>
    <property type="match status" value="1"/>
</dbReference>
<keyword evidence="1" id="KW-0106">Calcium</keyword>
<dbReference type="Pfam" id="PF13516">
    <property type="entry name" value="LRR_6"/>
    <property type="match status" value="2"/>
</dbReference>
<accession>A0ABQ9E3Z5</accession>